<proteinExistence type="predicted"/>
<sequence>SSLAQTVEQVPILVGQLDTQTPDFSDSRKGRLEARRTSDTSARRAPEIIFKDLRSLQSSWQHTYDELYQARMPLSVLDSEVLAPSGPFADAEGKMLVAQANFIPGGLLLCVCVHHTLMDANGAGAVIKAWSENCANLQNLQAQGKEPFELSLRAGNADRRLRLTTSPLYLDAYDELKTKPELWKALGLDHGRAPPLPSSIPYTPSEAEVTTGIFHFSSSALSALKLSAALASPGGEWISKNDAMMALLWRCIMRARFSDCTDIDADSVMAIAINGRSRLVPPLPNTYIGNVIFSNQTPLPLYALLSEDISLAMVASAIRKSIRENTAPERLQEALQLASCIPDTSPGALSFAFPAFVDSDLVSSSWVDLPLYELDWGSAFAAPPKRRDSGLGESLASTPPTTSMMGLENETVLDEVDVRLSAGSTVGKIDFLRMPAGQFQGLCMVLPKRRDGGVEVAVGMKRDHLRKLKADAEFMKWAEFTCE</sequence>
<comment type="caution">
    <text evidence="1">The sequence shown here is derived from an EMBL/GenBank/DDBJ whole genome shotgun (WGS) entry which is preliminary data.</text>
</comment>
<organism evidence="1 2">
    <name type="scientific">Coniosporium uncinatum</name>
    <dbReference type="NCBI Taxonomy" id="93489"/>
    <lineage>
        <taxon>Eukaryota</taxon>
        <taxon>Fungi</taxon>
        <taxon>Dikarya</taxon>
        <taxon>Ascomycota</taxon>
        <taxon>Pezizomycotina</taxon>
        <taxon>Dothideomycetes</taxon>
        <taxon>Dothideomycetes incertae sedis</taxon>
        <taxon>Coniosporium</taxon>
    </lineage>
</organism>
<dbReference type="EMBL" id="JAWDJW010007434">
    <property type="protein sequence ID" value="KAK3062168.1"/>
    <property type="molecule type" value="Genomic_DNA"/>
</dbReference>
<gene>
    <name evidence="1" type="ORF">LTS18_004693</name>
</gene>
<keyword evidence="2" id="KW-1185">Reference proteome</keyword>
<name>A0ACC3D5U5_9PEZI</name>
<evidence type="ECO:0000313" key="2">
    <source>
        <dbReference type="Proteomes" id="UP001186974"/>
    </source>
</evidence>
<evidence type="ECO:0000313" key="1">
    <source>
        <dbReference type="EMBL" id="KAK3062168.1"/>
    </source>
</evidence>
<accession>A0ACC3D5U5</accession>
<protein>
    <submittedName>
        <fullName evidence="1">Uncharacterized protein</fullName>
    </submittedName>
</protein>
<dbReference type="Proteomes" id="UP001186974">
    <property type="component" value="Unassembled WGS sequence"/>
</dbReference>
<feature type="non-terminal residue" evidence="1">
    <location>
        <position position="1"/>
    </location>
</feature>
<reference evidence="1" key="1">
    <citation type="submission" date="2024-09" db="EMBL/GenBank/DDBJ databases">
        <title>Black Yeasts Isolated from many extreme environments.</title>
        <authorList>
            <person name="Coleine C."/>
            <person name="Stajich J.E."/>
            <person name="Selbmann L."/>
        </authorList>
    </citation>
    <scope>NUCLEOTIDE SEQUENCE</scope>
    <source>
        <strain evidence="1">CCFEE 5737</strain>
    </source>
</reference>